<comment type="similarity">
    <text evidence="5">Belongs to the SUA5 family.</text>
</comment>
<dbReference type="GO" id="GO:0005739">
    <property type="term" value="C:mitochondrion"/>
    <property type="evidence" value="ECO:0007669"/>
    <property type="project" value="UniProtKB-SubCell"/>
</dbReference>
<keyword evidence="17" id="KW-0496">Mitochondrion</keyword>
<feature type="domain" description="TFIIS-type" evidence="30">
    <location>
        <begin position="65"/>
        <end position="107"/>
    </location>
</feature>
<dbReference type="InterPro" id="IPR017945">
    <property type="entry name" value="DHBP_synth_RibB-like_a/b_dom"/>
</dbReference>
<dbReference type="Pfam" id="PF02150">
    <property type="entry name" value="Zn_ribbon_RPB9"/>
    <property type="match status" value="1"/>
</dbReference>
<keyword evidence="16" id="KW-0809">Transit peptide</keyword>
<dbReference type="SMART" id="SM00440">
    <property type="entry name" value="ZnF_C2C2"/>
    <property type="match status" value="1"/>
</dbReference>
<comment type="subcellular location">
    <subcellularLocation>
        <location evidence="3">Cell membrane</location>
        <topology evidence="3">Peripheral membrane protein</topology>
    </subcellularLocation>
    <subcellularLocation>
        <location evidence="4">Cytoplasm</location>
    </subcellularLocation>
    <subcellularLocation>
        <location evidence="2">Mitochondrion</location>
    </subcellularLocation>
    <subcellularLocation>
        <location evidence="1">Nucleus</location>
    </subcellularLocation>
</comment>
<dbReference type="FunFam" id="3.90.870.10:FF:000007">
    <property type="entry name" value="YrdC N6-threonylcarbamoyltransferase domain containing"/>
    <property type="match status" value="1"/>
</dbReference>
<evidence type="ECO:0000313" key="32">
    <source>
        <dbReference type="EnsemblMetazoa" id="AEPI009227-PA"/>
    </source>
</evidence>
<dbReference type="GO" id="GO:0006383">
    <property type="term" value="P:transcription by RNA polymerase III"/>
    <property type="evidence" value="ECO:0007669"/>
    <property type="project" value="UniProtKB-ARBA"/>
</dbReference>
<comment type="similarity">
    <text evidence="29">Belongs to the archaeal rpoM/eukaryotic RPA12/RPB9/RPC11 RNA polymerase family.</text>
</comment>
<evidence type="ECO:0000256" key="4">
    <source>
        <dbReference type="ARBA" id="ARBA00004496"/>
    </source>
</evidence>
<dbReference type="Gene3D" id="3.90.870.10">
    <property type="entry name" value="DHBP synthase"/>
    <property type="match status" value="1"/>
</dbReference>
<dbReference type="Pfam" id="PF01300">
    <property type="entry name" value="Sua5_yciO_yrdC"/>
    <property type="match status" value="1"/>
</dbReference>
<keyword evidence="13 29" id="KW-0479">Metal-binding</keyword>
<dbReference type="InterPro" id="IPR034014">
    <property type="entry name" value="Zn_ribbon_RPC11_C"/>
</dbReference>
<evidence type="ECO:0000256" key="12">
    <source>
        <dbReference type="ARBA" id="ARBA00022679"/>
    </source>
</evidence>
<evidence type="ECO:0000256" key="21">
    <source>
        <dbReference type="ARBA" id="ARBA00029985"/>
    </source>
</evidence>
<evidence type="ECO:0000256" key="19">
    <source>
        <dbReference type="ARBA" id="ARBA00023163"/>
    </source>
</evidence>
<keyword evidence="33" id="KW-1185">Reference proteome</keyword>
<protein>
    <recommendedName>
        <fullName evidence="8">DNA-directed RNA polymerase III subunit RPC10</fullName>
        <ecNumber evidence="6">2.7.7.87</ecNumber>
    </recommendedName>
    <alternativeName>
        <fullName evidence="27">DNA-directed RNA polymerase III subunit K</fullName>
    </alternativeName>
    <alternativeName>
        <fullName evidence="21">RNA polymerase III subunit C11</fullName>
    </alternativeName>
    <alternativeName>
        <fullName evidence="7">Threonylcarbamoyl-AMP synthase</fullName>
    </alternativeName>
</protein>
<dbReference type="PROSITE" id="PS51163">
    <property type="entry name" value="YRDC"/>
    <property type="match status" value="1"/>
</dbReference>
<dbReference type="GO" id="GO:0006450">
    <property type="term" value="P:regulation of translational fidelity"/>
    <property type="evidence" value="ECO:0007669"/>
    <property type="project" value="TreeGrafter"/>
</dbReference>
<dbReference type="PROSITE" id="PS01030">
    <property type="entry name" value="RNA_POL_M_15KD"/>
    <property type="match status" value="1"/>
</dbReference>
<keyword evidence="9" id="KW-1003">Cell membrane</keyword>
<dbReference type="NCBIfam" id="TIGR00057">
    <property type="entry name" value="L-threonylcarbamoyladenylate synthase"/>
    <property type="match status" value="1"/>
</dbReference>
<dbReference type="InterPro" id="IPR050156">
    <property type="entry name" value="TC-AMP_synthase_SUA5"/>
</dbReference>
<keyword evidence="12" id="KW-0808">Transferase</keyword>
<dbReference type="Pfam" id="PF01096">
    <property type="entry name" value="Zn_ribbon_TFIIS"/>
    <property type="match status" value="1"/>
</dbReference>
<dbReference type="InterPro" id="IPR001222">
    <property type="entry name" value="Znf_TFIIS"/>
</dbReference>
<sequence>MLMFCPTCGNLLLVEESTDSLRFSCNTCPYICKIRRTISSRIYPKLKEVDHVMGGSAAWENVDSTDAVCPSCAHDRAYFMQMQTRSADEPMTTFYKCCNQTCGHNWPVMKRSHVSLETAVLLTGSKRALTVPSAAKDVEEDTKVIQTHRKDALSKAVEMLKNGRVIAIPTDTVYGLTCSANNSRAIRFLYNIKGRNELKPVAICVADIKDVRKWGETDHLSDELLNELFPGAVTLVVKRSSKLNNPELNPGVEKIGIRITECQFIQNVCKEFKKPIALTSANKSSSKSTLNVNEFKELWNDLGAVFDAGPLGLSEKQRAASTVIDLSVPERFKIIRWGIAAEKIISIVEKYNFREAE</sequence>
<dbReference type="SUPFAM" id="SSF55821">
    <property type="entry name" value="YrdC/RibB"/>
    <property type="match status" value="1"/>
</dbReference>
<evidence type="ECO:0000256" key="26">
    <source>
        <dbReference type="ARBA" id="ARBA00063146"/>
    </source>
</evidence>
<organism evidence="32 33">
    <name type="scientific">Anopheles epiroticus</name>
    <dbReference type="NCBI Taxonomy" id="199890"/>
    <lineage>
        <taxon>Eukaryota</taxon>
        <taxon>Metazoa</taxon>
        <taxon>Ecdysozoa</taxon>
        <taxon>Arthropoda</taxon>
        <taxon>Hexapoda</taxon>
        <taxon>Insecta</taxon>
        <taxon>Pterygota</taxon>
        <taxon>Neoptera</taxon>
        <taxon>Endopterygota</taxon>
        <taxon>Diptera</taxon>
        <taxon>Nematocera</taxon>
        <taxon>Culicoidea</taxon>
        <taxon>Culicidae</taxon>
        <taxon>Anophelinae</taxon>
        <taxon>Anopheles</taxon>
    </lineage>
</organism>
<evidence type="ECO:0000256" key="5">
    <source>
        <dbReference type="ARBA" id="ARBA00007663"/>
    </source>
</evidence>
<dbReference type="EC" id="2.7.7.87" evidence="6"/>
<dbReference type="GO" id="GO:0003725">
    <property type="term" value="F:double-stranded RNA binding"/>
    <property type="evidence" value="ECO:0007669"/>
    <property type="project" value="InterPro"/>
</dbReference>
<comment type="subunit">
    <text evidence="22">Component of the RNA polymerase III complex consisting of 17 subunits: a ten-subunit horseshoe-shaped catalytic core composed of POLR3A/RPC1, POLR3B/RPC2, POLR1C/RPAC1, POLR1D/RPAC2, POLR3K/RPC10, POLR2E/RPABC1, POLR2F/RPABC2, POLR2H/RPABC3, POLR2K/RPABC4 and POLR2L/RPABC5; a mobile stalk composed of two subunits POLR3H/RPC8 and CRCP/RPC9, protruding from the core and functioning primarily in transcription initiation; and additional subunits homologous to general transcription factors of the RNA polymerase II machinery, POLR3C/RPC3-POLR3F/RPC6-POLR3G/RPC7 heterotrimer required for transcription initiation and POLR3D/RPC4-POLR3E/RPC5 heterodimer involved in both transcription initiation and termination.</text>
</comment>
<reference evidence="33" key="1">
    <citation type="submission" date="2013-03" db="EMBL/GenBank/DDBJ databases">
        <title>The Genome Sequence of Anopheles epiroticus epiroticus2.</title>
        <authorList>
            <consortium name="The Broad Institute Genomics Platform"/>
            <person name="Neafsey D.E."/>
            <person name="Howell P."/>
            <person name="Walker B."/>
            <person name="Young S.K."/>
            <person name="Zeng Q."/>
            <person name="Gargeya S."/>
            <person name="Fitzgerald M."/>
            <person name="Haas B."/>
            <person name="Abouelleil A."/>
            <person name="Allen A.W."/>
            <person name="Alvarado L."/>
            <person name="Arachchi H.M."/>
            <person name="Berlin A.M."/>
            <person name="Chapman S.B."/>
            <person name="Gainer-Dewar J."/>
            <person name="Goldberg J."/>
            <person name="Griggs A."/>
            <person name="Gujja S."/>
            <person name="Hansen M."/>
            <person name="Howarth C."/>
            <person name="Imamovic A."/>
            <person name="Ireland A."/>
            <person name="Larimer J."/>
            <person name="McCowan C."/>
            <person name="Murphy C."/>
            <person name="Pearson M."/>
            <person name="Poon T.W."/>
            <person name="Priest M."/>
            <person name="Roberts A."/>
            <person name="Saif S."/>
            <person name="Shea T."/>
            <person name="Sisk P."/>
            <person name="Sykes S."/>
            <person name="Wortman J."/>
            <person name="Nusbaum C."/>
            <person name="Birren B."/>
        </authorList>
    </citation>
    <scope>NUCLEOTIDE SEQUENCE [LARGE SCALE GENOMIC DNA]</scope>
    <source>
        <strain evidence="33">Epiroticus2</strain>
    </source>
</reference>
<evidence type="ECO:0000256" key="10">
    <source>
        <dbReference type="ARBA" id="ARBA00022478"/>
    </source>
</evidence>
<proteinExistence type="inferred from homology"/>
<dbReference type="InterPro" id="IPR001529">
    <property type="entry name" value="Zn_ribbon_RPB9"/>
</dbReference>
<evidence type="ECO:0000256" key="18">
    <source>
        <dbReference type="ARBA" id="ARBA00023136"/>
    </source>
</evidence>
<evidence type="ECO:0000256" key="29">
    <source>
        <dbReference type="RuleBase" id="RU003474"/>
    </source>
</evidence>
<evidence type="ECO:0000256" key="7">
    <source>
        <dbReference type="ARBA" id="ARBA00015492"/>
    </source>
</evidence>
<evidence type="ECO:0000256" key="9">
    <source>
        <dbReference type="ARBA" id="ARBA00022475"/>
    </source>
</evidence>
<name>A0A182PQJ6_9DIPT</name>
<dbReference type="AlphaFoldDB" id="A0A182PQJ6"/>
<evidence type="ECO:0000256" key="16">
    <source>
        <dbReference type="ARBA" id="ARBA00022946"/>
    </source>
</evidence>
<dbReference type="PANTHER" id="PTHR17490">
    <property type="entry name" value="SUA5"/>
    <property type="match status" value="1"/>
</dbReference>
<evidence type="ECO:0000256" key="15">
    <source>
        <dbReference type="ARBA" id="ARBA00022833"/>
    </source>
</evidence>
<comment type="function">
    <text evidence="24">Core component of RNA polymerase III (Pol III) which synthesizes small non-coding RNAs using the four ribonucleoside triphosphates as substrates. Can mediate Pol I proofreading of the nascent RNA transcript. Anchors into the Pol III active site to constantly monitor transcription fidelity, cleaves mis-incorporated 5'-ribonucleotides and restarts the transcription process. Once Pol III reaches the poly(dT) termination signal, can induce Pol III clamp opening and transcription termination. Pol III plays an important role in sensing and limiting infection by intracellular bacteria and DNA viruses. Acts as a nuclear and cytosolic DNA sensor involved in innate immune response. Can sense non-self dsDNA that serves as template for transcription into dsRNA. The non-self RNA polymerase III transcripts, such as Epstein-Barr virus-encoded RNAs (EBERs) induce type I interferon and NF-kappa-B through the RIG-I pathway.</text>
</comment>
<dbReference type="GO" id="GO:0008270">
    <property type="term" value="F:zinc ion binding"/>
    <property type="evidence" value="ECO:0007669"/>
    <property type="project" value="UniProtKB-KW"/>
</dbReference>
<comment type="catalytic activity">
    <reaction evidence="23">
        <text>L-threonine + hydrogencarbonate + ATP = L-threonylcarbamoyladenylate + diphosphate + H2O</text>
        <dbReference type="Rhea" id="RHEA:36407"/>
        <dbReference type="ChEBI" id="CHEBI:15377"/>
        <dbReference type="ChEBI" id="CHEBI:17544"/>
        <dbReference type="ChEBI" id="CHEBI:30616"/>
        <dbReference type="ChEBI" id="CHEBI:33019"/>
        <dbReference type="ChEBI" id="CHEBI:57926"/>
        <dbReference type="ChEBI" id="CHEBI:73682"/>
        <dbReference type="EC" id="2.7.7.87"/>
    </reaction>
</comment>
<dbReference type="Proteomes" id="UP000075885">
    <property type="component" value="Unassembled WGS sequence"/>
</dbReference>
<dbReference type="EnsemblMetazoa" id="AEPI009227-RA">
    <property type="protein sequence ID" value="AEPI009227-PA"/>
    <property type="gene ID" value="AEPI009227"/>
</dbReference>
<keyword evidence="10 29" id="KW-0240">DNA-directed RNA polymerase</keyword>
<evidence type="ECO:0000256" key="28">
    <source>
        <dbReference type="PROSITE-ProRule" id="PRU00472"/>
    </source>
</evidence>
<keyword evidence="18" id="KW-0472">Membrane</keyword>
<evidence type="ECO:0000256" key="17">
    <source>
        <dbReference type="ARBA" id="ARBA00023128"/>
    </source>
</evidence>
<dbReference type="GO" id="GO:0061710">
    <property type="term" value="F:L-threonylcarbamoyladenylate synthase"/>
    <property type="evidence" value="ECO:0007669"/>
    <property type="project" value="UniProtKB-EC"/>
</dbReference>
<comment type="subunit">
    <text evidence="26">Interacts with RSC1A1.</text>
</comment>
<evidence type="ECO:0000256" key="14">
    <source>
        <dbReference type="ARBA" id="ARBA00022771"/>
    </source>
</evidence>
<dbReference type="GO" id="GO:0005666">
    <property type="term" value="C:RNA polymerase III complex"/>
    <property type="evidence" value="ECO:0007669"/>
    <property type="project" value="UniProtKB-ARBA"/>
</dbReference>
<evidence type="ECO:0000256" key="1">
    <source>
        <dbReference type="ARBA" id="ARBA00004123"/>
    </source>
</evidence>
<dbReference type="PANTHER" id="PTHR17490:SF10">
    <property type="entry name" value="THREONYLCARBAMOYL-AMP SYNTHASE"/>
    <property type="match status" value="1"/>
</dbReference>
<dbReference type="SMART" id="SM00661">
    <property type="entry name" value="RPOL9"/>
    <property type="match status" value="1"/>
</dbReference>
<feature type="domain" description="YrdC-like" evidence="31">
    <location>
        <begin position="150"/>
        <end position="340"/>
    </location>
</feature>
<evidence type="ECO:0000256" key="3">
    <source>
        <dbReference type="ARBA" id="ARBA00004202"/>
    </source>
</evidence>
<reference evidence="32" key="2">
    <citation type="submission" date="2020-05" db="UniProtKB">
        <authorList>
            <consortium name="EnsemblMetazoa"/>
        </authorList>
    </citation>
    <scope>IDENTIFICATION</scope>
    <source>
        <strain evidence="32">Epiroticus2</strain>
    </source>
</reference>
<evidence type="ECO:0000256" key="11">
    <source>
        <dbReference type="ARBA" id="ARBA00022490"/>
    </source>
</evidence>
<evidence type="ECO:0000259" key="31">
    <source>
        <dbReference type="PROSITE" id="PS51163"/>
    </source>
</evidence>
<evidence type="ECO:0000256" key="2">
    <source>
        <dbReference type="ARBA" id="ARBA00004173"/>
    </source>
</evidence>
<dbReference type="GO" id="GO:0000049">
    <property type="term" value="F:tRNA binding"/>
    <property type="evidence" value="ECO:0007669"/>
    <property type="project" value="TreeGrafter"/>
</dbReference>
<dbReference type="PROSITE" id="PS51133">
    <property type="entry name" value="ZF_TFIIS_2"/>
    <property type="match status" value="1"/>
</dbReference>
<keyword evidence="19 29" id="KW-0804">Transcription</keyword>
<dbReference type="InterPro" id="IPR019761">
    <property type="entry name" value="DNA-dir_RNA_pol-M_15_CS"/>
</dbReference>
<keyword evidence="15" id="KW-0862">Zinc</keyword>
<accession>A0A182PQJ6</accession>
<keyword evidence="11" id="KW-0963">Cytoplasm</keyword>
<dbReference type="VEuPathDB" id="VectorBase:AEPI009227"/>
<evidence type="ECO:0000256" key="27">
    <source>
        <dbReference type="ARBA" id="ARBA00078854"/>
    </source>
</evidence>
<evidence type="ECO:0000256" key="13">
    <source>
        <dbReference type="ARBA" id="ARBA00022723"/>
    </source>
</evidence>
<keyword evidence="20" id="KW-0539">Nucleus</keyword>
<evidence type="ECO:0000256" key="23">
    <source>
        <dbReference type="ARBA" id="ARBA00048366"/>
    </source>
</evidence>
<evidence type="ECO:0000256" key="6">
    <source>
        <dbReference type="ARBA" id="ARBA00012584"/>
    </source>
</evidence>
<keyword evidence="14 28" id="KW-0863">Zinc-finger</keyword>
<dbReference type="CDD" id="cd10509">
    <property type="entry name" value="Zn-ribbon_RPC11"/>
    <property type="match status" value="1"/>
</dbReference>
<dbReference type="GO" id="GO:0005886">
    <property type="term" value="C:plasma membrane"/>
    <property type="evidence" value="ECO:0007669"/>
    <property type="project" value="UniProtKB-SubCell"/>
</dbReference>
<evidence type="ECO:0000259" key="30">
    <source>
        <dbReference type="PROSITE" id="PS51133"/>
    </source>
</evidence>
<evidence type="ECO:0000313" key="33">
    <source>
        <dbReference type="Proteomes" id="UP000075885"/>
    </source>
</evidence>
<dbReference type="InterPro" id="IPR006070">
    <property type="entry name" value="Sua5-like_dom"/>
</dbReference>
<dbReference type="STRING" id="199890.A0A182PQJ6"/>
<dbReference type="FunFam" id="2.20.25.10:FF:000005">
    <property type="entry name" value="DNA-directed RNA polymerase subunit"/>
    <property type="match status" value="1"/>
</dbReference>
<evidence type="ECO:0000256" key="20">
    <source>
        <dbReference type="ARBA" id="ARBA00023242"/>
    </source>
</evidence>
<comment type="function">
    <text evidence="25">Cytoplasmic and mitochondrial threonylcarbamoyl-AMP synthase required for the formation of a threonylcarbamoyl group on adenosine at position 37 (t(6)A37) in tRNAs that read codons beginning with adenine. Catalyzes the conversion of L-threonine, HCO(3)(-)/CO(2) and ATP to give threonylcarbamoyl-AMP (TC-AMP) as the acyladenylate intermediate, with the release of diphosphate. Participates in t(6)A37 formation in cytoplasmic and mitochondrial tRNAs. May regulate the activity of some transporters.</text>
</comment>
<evidence type="ECO:0000256" key="8">
    <source>
        <dbReference type="ARBA" id="ARBA00020093"/>
    </source>
</evidence>
<dbReference type="SUPFAM" id="SSF57783">
    <property type="entry name" value="Zinc beta-ribbon"/>
    <property type="match status" value="1"/>
</dbReference>
<evidence type="ECO:0000256" key="22">
    <source>
        <dbReference type="ARBA" id="ARBA00044007"/>
    </source>
</evidence>
<evidence type="ECO:0000256" key="25">
    <source>
        <dbReference type="ARBA" id="ARBA00058524"/>
    </source>
</evidence>
<evidence type="ECO:0000256" key="24">
    <source>
        <dbReference type="ARBA" id="ARBA00054653"/>
    </source>
</evidence>
<dbReference type="PROSITE" id="PS00466">
    <property type="entry name" value="ZF_TFIIS_1"/>
    <property type="match status" value="1"/>
</dbReference>
<dbReference type="Gene3D" id="2.20.25.10">
    <property type="match status" value="1"/>
</dbReference>